<protein>
    <submittedName>
        <fullName evidence="5">Transcriptional activator FeaR</fullName>
    </submittedName>
</protein>
<evidence type="ECO:0000313" key="5">
    <source>
        <dbReference type="EMBL" id="CAA2105628.1"/>
    </source>
</evidence>
<organism evidence="5">
    <name type="scientific">Methylobacterium bullatum</name>
    <dbReference type="NCBI Taxonomy" id="570505"/>
    <lineage>
        <taxon>Bacteria</taxon>
        <taxon>Pseudomonadati</taxon>
        <taxon>Pseudomonadota</taxon>
        <taxon>Alphaproteobacteria</taxon>
        <taxon>Hyphomicrobiales</taxon>
        <taxon>Methylobacteriaceae</taxon>
        <taxon>Methylobacterium</taxon>
    </lineage>
</organism>
<dbReference type="AlphaFoldDB" id="A0A679JA97"/>
<name>A0A679JA97_9HYPH</name>
<feature type="domain" description="HTH araC/xylS-type" evidence="4">
    <location>
        <begin position="211"/>
        <end position="310"/>
    </location>
</feature>
<evidence type="ECO:0000256" key="3">
    <source>
        <dbReference type="ARBA" id="ARBA00023163"/>
    </source>
</evidence>
<dbReference type="InterPro" id="IPR009057">
    <property type="entry name" value="Homeodomain-like_sf"/>
</dbReference>
<keyword evidence="2" id="KW-0238">DNA-binding</keyword>
<keyword evidence="3" id="KW-0804">Transcription</keyword>
<evidence type="ECO:0000256" key="2">
    <source>
        <dbReference type="ARBA" id="ARBA00023125"/>
    </source>
</evidence>
<dbReference type="SMART" id="SM00342">
    <property type="entry name" value="HTH_ARAC"/>
    <property type="match status" value="1"/>
</dbReference>
<sequence length="333" mass="36067">MSDILCDRFIAPTDPALLAQSWCSHLAPIFEAELASDADLASPIALTTYHFGEALIGSVTAPAQRLKRSARTIARQGVDHILIQFYTAGRSRMGAARRSVEIKASQLVVFDLTQPIVSEAGPVSATNVMLPRKLLGDQIATIENLHGQPLDYCSAPVRHLSYTYLSGLVASAASTEAHQLRYLSSAAADLCAACFQPDANQAPALDRLNKVAICQFIEQELASESFGIDALILRFGLSRATLYRLFEHEGGVASHIRERRLLRAMKLLGAAGGRPRISSVAYATGFSDEKTFSRAFRRRFGFLPSEAVAERSLAHGGHDSAPVLLGWMRSLSA</sequence>
<dbReference type="PROSITE" id="PS00041">
    <property type="entry name" value="HTH_ARAC_FAMILY_1"/>
    <property type="match status" value="1"/>
</dbReference>
<evidence type="ECO:0000259" key="4">
    <source>
        <dbReference type="PROSITE" id="PS01124"/>
    </source>
</evidence>
<dbReference type="PANTHER" id="PTHR46796:SF6">
    <property type="entry name" value="ARAC SUBFAMILY"/>
    <property type="match status" value="1"/>
</dbReference>
<evidence type="ECO:0000256" key="1">
    <source>
        <dbReference type="ARBA" id="ARBA00023015"/>
    </source>
</evidence>
<dbReference type="PROSITE" id="PS01124">
    <property type="entry name" value="HTH_ARAC_FAMILY_2"/>
    <property type="match status" value="1"/>
</dbReference>
<keyword evidence="1" id="KW-0805">Transcription regulation</keyword>
<dbReference type="EMBL" id="LR743504">
    <property type="protein sequence ID" value="CAA2105628.1"/>
    <property type="molecule type" value="Genomic_DNA"/>
</dbReference>
<dbReference type="InterPro" id="IPR050204">
    <property type="entry name" value="AraC_XylS_family_regulators"/>
</dbReference>
<reference evidence="5" key="1">
    <citation type="submission" date="2019-12" db="EMBL/GenBank/DDBJ databases">
        <authorList>
            <person name="Cremers G."/>
        </authorList>
    </citation>
    <scope>NUCLEOTIDE SEQUENCE</scope>
    <source>
        <strain evidence="5">Mbul1</strain>
    </source>
</reference>
<proteinExistence type="predicted"/>
<dbReference type="SUPFAM" id="SSF46689">
    <property type="entry name" value="Homeodomain-like"/>
    <property type="match status" value="1"/>
</dbReference>
<dbReference type="InterPro" id="IPR018060">
    <property type="entry name" value="HTH_AraC"/>
</dbReference>
<dbReference type="InterPro" id="IPR018062">
    <property type="entry name" value="HTH_AraC-typ_CS"/>
</dbReference>
<dbReference type="GO" id="GO:0043565">
    <property type="term" value="F:sequence-specific DNA binding"/>
    <property type="evidence" value="ECO:0007669"/>
    <property type="project" value="InterPro"/>
</dbReference>
<dbReference type="Pfam" id="PF12833">
    <property type="entry name" value="HTH_18"/>
    <property type="match status" value="1"/>
</dbReference>
<dbReference type="Gene3D" id="1.10.10.60">
    <property type="entry name" value="Homeodomain-like"/>
    <property type="match status" value="1"/>
</dbReference>
<dbReference type="GO" id="GO:0003700">
    <property type="term" value="F:DNA-binding transcription factor activity"/>
    <property type="evidence" value="ECO:0007669"/>
    <property type="project" value="InterPro"/>
</dbReference>
<gene>
    <name evidence="5" type="primary">feaR_2</name>
    <name evidence="5" type="ORF">MBUL_03288</name>
</gene>
<accession>A0A679JA97</accession>
<dbReference type="PANTHER" id="PTHR46796">
    <property type="entry name" value="HTH-TYPE TRANSCRIPTIONAL ACTIVATOR RHAS-RELATED"/>
    <property type="match status" value="1"/>
</dbReference>